<accession>A0A7J7KSN6</accession>
<dbReference type="OrthoDB" id="6150559at2759"/>
<gene>
    <name evidence="1" type="ORF">EB796_000492</name>
</gene>
<evidence type="ECO:0000313" key="1">
    <source>
        <dbReference type="EMBL" id="KAF6041220.1"/>
    </source>
</evidence>
<keyword evidence="2" id="KW-1185">Reference proteome</keyword>
<reference evidence="1" key="1">
    <citation type="submission" date="2020-06" db="EMBL/GenBank/DDBJ databases">
        <title>Draft genome of Bugula neritina, a colonial animal packing powerful symbionts and potential medicines.</title>
        <authorList>
            <person name="Rayko M."/>
        </authorList>
    </citation>
    <scope>NUCLEOTIDE SEQUENCE [LARGE SCALE GENOMIC DNA]</scope>
    <source>
        <strain evidence="1">Kwan_BN1</strain>
    </source>
</reference>
<evidence type="ECO:0008006" key="3">
    <source>
        <dbReference type="Google" id="ProtNLM"/>
    </source>
</evidence>
<proteinExistence type="predicted"/>
<name>A0A7J7KSN6_BUGNE</name>
<protein>
    <recommendedName>
        <fullName evidence="3">HTH psq-type domain-containing protein</fullName>
    </recommendedName>
</protein>
<evidence type="ECO:0000313" key="2">
    <source>
        <dbReference type="Proteomes" id="UP000593567"/>
    </source>
</evidence>
<dbReference type="AlphaFoldDB" id="A0A7J7KSN6"/>
<dbReference type="EMBL" id="VXIV02000068">
    <property type="protein sequence ID" value="KAF6041220.1"/>
    <property type="molecule type" value="Genomic_DNA"/>
</dbReference>
<sequence>MYKKRIYGVLKQAANEVTAQKCSVREATKTFRIAKTSLQRYINKYASQPATLRVGYQGIAQAHTVFTNAKEQEIANHIKAFDDRFYGLTAEQCKQLACSYAKFNKMTNIPPSWNRNQASGE</sequence>
<comment type="caution">
    <text evidence="1">The sequence shown here is derived from an EMBL/GenBank/DDBJ whole genome shotgun (WGS) entry which is preliminary data.</text>
</comment>
<dbReference type="Proteomes" id="UP000593567">
    <property type="component" value="Unassembled WGS sequence"/>
</dbReference>
<organism evidence="1 2">
    <name type="scientific">Bugula neritina</name>
    <name type="common">Brown bryozoan</name>
    <name type="synonym">Sertularia neritina</name>
    <dbReference type="NCBI Taxonomy" id="10212"/>
    <lineage>
        <taxon>Eukaryota</taxon>
        <taxon>Metazoa</taxon>
        <taxon>Spiralia</taxon>
        <taxon>Lophotrochozoa</taxon>
        <taxon>Bryozoa</taxon>
        <taxon>Gymnolaemata</taxon>
        <taxon>Cheilostomatida</taxon>
        <taxon>Flustrina</taxon>
        <taxon>Buguloidea</taxon>
        <taxon>Bugulidae</taxon>
        <taxon>Bugula</taxon>
    </lineage>
</organism>